<dbReference type="PANTHER" id="PTHR24567">
    <property type="entry name" value="CRP FAMILY TRANSCRIPTIONAL REGULATORY PROTEIN"/>
    <property type="match status" value="1"/>
</dbReference>
<dbReference type="InterPro" id="IPR036388">
    <property type="entry name" value="WH-like_DNA-bd_sf"/>
</dbReference>
<dbReference type="Pfam" id="PF00027">
    <property type="entry name" value="cNMP_binding"/>
    <property type="match status" value="1"/>
</dbReference>
<dbReference type="InterPro" id="IPR050397">
    <property type="entry name" value="Env_Response_Regulators"/>
</dbReference>
<evidence type="ECO:0000313" key="7">
    <source>
        <dbReference type="Proteomes" id="UP000734511"/>
    </source>
</evidence>
<evidence type="ECO:0000256" key="3">
    <source>
        <dbReference type="ARBA" id="ARBA00023163"/>
    </source>
</evidence>
<dbReference type="InterPro" id="IPR000595">
    <property type="entry name" value="cNMP-bd_dom"/>
</dbReference>
<dbReference type="CDD" id="cd00038">
    <property type="entry name" value="CAP_ED"/>
    <property type="match status" value="1"/>
</dbReference>
<dbReference type="SMART" id="SM00100">
    <property type="entry name" value="cNMP"/>
    <property type="match status" value="1"/>
</dbReference>
<feature type="domain" description="HTH crp-type" evidence="5">
    <location>
        <begin position="134"/>
        <end position="207"/>
    </location>
</feature>
<dbReference type="Pfam" id="PF13545">
    <property type="entry name" value="HTH_Crp_2"/>
    <property type="match status" value="1"/>
</dbReference>
<evidence type="ECO:0000259" key="5">
    <source>
        <dbReference type="PROSITE" id="PS51063"/>
    </source>
</evidence>
<dbReference type="PROSITE" id="PS51063">
    <property type="entry name" value="HTH_CRP_2"/>
    <property type="match status" value="1"/>
</dbReference>
<protein>
    <submittedName>
        <fullName evidence="6">Crp/Fnr family transcriptional regulator</fullName>
    </submittedName>
</protein>
<sequence length="229" mass="23934">MSNLSGPDRDALLRLGSFRKYAPGEMLIVEGGLETDVMLILDGCAKVLVSADDGSTVLLAIRAPGDVVGELAALDGRPRSATVVAARGISAHVVSGVAFRACLRERPDVATELQRSVAGKLRAAIRYRIDATSAAVPVRLARTLDSLVRSYGRPTPQGLRIDVPLSNADLAALAGLSSASVQRALRALRADGAIRTEYRSVLVRDLAALRATAAGDFPPEAPEARGVAS</sequence>
<evidence type="ECO:0000313" key="6">
    <source>
        <dbReference type="EMBL" id="NJP45656.1"/>
    </source>
</evidence>
<dbReference type="PROSITE" id="PS50042">
    <property type="entry name" value="CNMP_BINDING_3"/>
    <property type="match status" value="1"/>
</dbReference>
<organism evidence="6 7">
    <name type="scientific">Actinacidiphila epipremni</name>
    <dbReference type="NCBI Taxonomy" id="2053013"/>
    <lineage>
        <taxon>Bacteria</taxon>
        <taxon>Bacillati</taxon>
        <taxon>Actinomycetota</taxon>
        <taxon>Actinomycetes</taxon>
        <taxon>Kitasatosporales</taxon>
        <taxon>Streptomycetaceae</taxon>
        <taxon>Actinacidiphila</taxon>
    </lineage>
</organism>
<dbReference type="PANTHER" id="PTHR24567:SF74">
    <property type="entry name" value="HTH-TYPE TRANSCRIPTIONAL REGULATOR ARCR"/>
    <property type="match status" value="1"/>
</dbReference>
<name>A0ABX0ZSS0_9ACTN</name>
<feature type="domain" description="Cyclic nucleotide-binding" evidence="4">
    <location>
        <begin position="1"/>
        <end position="120"/>
    </location>
</feature>
<accession>A0ABX0ZSS0</accession>
<comment type="caution">
    <text evidence="6">The sequence shown here is derived from an EMBL/GenBank/DDBJ whole genome shotgun (WGS) entry which is preliminary data.</text>
</comment>
<keyword evidence="7" id="KW-1185">Reference proteome</keyword>
<evidence type="ECO:0000259" key="4">
    <source>
        <dbReference type="PROSITE" id="PS50042"/>
    </source>
</evidence>
<dbReference type="RefSeq" id="WP_167984514.1">
    <property type="nucleotide sequence ID" value="NZ_JAATEJ010000016.1"/>
</dbReference>
<evidence type="ECO:0000256" key="1">
    <source>
        <dbReference type="ARBA" id="ARBA00023015"/>
    </source>
</evidence>
<dbReference type="Gene3D" id="1.10.10.10">
    <property type="entry name" value="Winged helix-like DNA-binding domain superfamily/Winged helix DNA-binding domain"/>
    <property type="match status" value="1"/>
</dbReference>
<dbReference type="Gene3D" id="2.60.120.10">
    <property type="entry name" value="Jelly Rolls"/>
    <property type="match status" value="1"/>
</dbReference>
<dbReference type="InterPro" id="IPR018490">
    <property type="entry name" value="cNMP-bd_dom_sf"/>
</dbReference>
<keyword evidence="1" id="KW-0805">Transcription regulation</keyword>
<dbReference type="SUPFAM" id="SSF46785">
    <property type="entry name" value="Winged helix' DNA-binding domain"/>
    <property type="match status" value="1"/>
</dbReference>
<keyword evidence="2" id="KW-0238">DNA-binding</keyword>
<keyword evidence="3" id="KW-0804">Transcription</keyword>
<evidence type="ECO:0000256" key="2">
    <source>
        <dbReference type="ARBA" id="ARBA00023125"/>
    </source>
</evidence>
<dbReference type="EMBL" id="JAATEJ010000016">
    <property type="protein sequence ID" value="NJP45656.1"/>
    <property type="molecule type" value="Genomic_DNA"/>
</dbReference>
<dbReference type="SMART" id="SM00419">
    <property type="entry name" value="HTH_CRP"/>
    <property type="match status" value="1"/>
</dbReference>
<gene>
    <name evidence="6" type="ORF">HCN08_19945</name>
</gene>
<dbReference type="InterPro" id="IPR014710">
    <property type="entry name" value="RmlC-like_jellyroll"/>
</dbReference>
<dbReference type="SUPFAM" id="SSF51206">
    <property type="entry name" value="cAMP-binding domain-like"/>
    <property type="match status" value="1"/>
</dbReference>
<dbReference type="InterPro" id="IPR036390">
    <property type="entry name" value="WH_DNA-bd_sf"/>
</dbReference>
<reference evidence="6 7" key="1">
    <citation type="submission" date="2020-03" db="EMBL/GenBank/DDBJ databases">
        <title>WGS of actinomycetes isolated from Thailand.</title>
        <authorList>
            <person name="Thawai C."/>
        </authorList>
    </citation>
    <scope>NUCLEOTIDE SEQUENCE [LARGE SCALE GENOMIC DNA]</scope>
    <source>
        <strain evidence="6 7">PRB2-1</strain>
    </source>
</reference>
<dbReference type="Proteomes" id="UP000734511">
    <property type="component" value="Unassembled WGS sequence"/>
</dbReference>
<dbReference type="InterPro" id="IPR012318">
    <property type="entry name" value="HTH_CRP"/>
</dbReference>
<proteinExistence type="predicted"/>